<reference evidence="1" key="1">
    <citation type="submission" date="2015-07" db="EMBL/GenBank/DDBJ databases">
        <title>MeaNS - Measles Nucleotide Surveillance Program.</title>
        <authorList>
            <person name="Tran T."/>
            <person name="Druce J."/>
        </authorList>
    </citation>
    <scope>NUCLEOTIDE SEQUENCE</scope>
    <source>
        <strain evidence="1">UCB-OBI-ISO-001</strain>
        <tissue evidence="1">Gonad</tissue>
    </source>
</reference>
<accession>A0A0L8GHC7</accession>
<proteinExistence type="predicted"/>
<protein>
    <submittedName>
        <fullName evidence="1">Uncharacterized protein</fullName>
    </submittedName>
</protein>
<gene>
    <name evidence="1" type="ORF">OCBIM_22033442mg</name>
</gene>
<evidence type="ECO:0000313" key="1">
    <source>
        <dbReference type="EMBL" id="KOF76353.1"/>
    </source>
</evidence>
<sequence length="53" mass="5906">MMLYLYGCSILRSSLSRKINSHLKEQSKTLSFSAEASKMLTSIFSSSCLPILC</sequence>
<dbReference type="EMBL" id="KQ421816">
    <property type="protein sequence ID" value="KOF76353.1"/>
    <property type="molecule type" value="Genomic_DNA"/>
</dbReference>
<name>A0A0L8GHC7_OCTBM</name>
<dbReference type="AlphaFoldDB" id="A0A0L8GHC7"/>
<organism evidence="1">
    <name type="scientific">Octopus bimaculoides</name>
    <name type="common">California two-spotted octopus</name>
    <dbReference type="NCBI Taxonomy" id="37653"/>
    <lineage>
        <taxon>Eukaryota</taxon>
        <taxon>Metazoa</taxon>
        <taxon>Spiralia</taxon>
        <taxon>Lophotrochozoa</taxon>
        <taxon>Mollusca</taxon>
        <taxon>Cephalopoda</taxon>
        <taxon>Coleoidea</taxon>
        <taxon>Octopodiformes</taxon>
        <taxon>Octopoda</taxon>
        <taxon>Incirrata</taxon>
        <taxon>Octopodidae</taxon>
        <taxon>Octopus</taxon>
    </lineage>
</organism>